<reference evidence="2" key="2">
    <citation type="journal article" date="2020" name="Nat. Commun.">
        <title>Large-scale genome sequencing of mycorrhizal fungi provides insights into the early evolution of symbiotic traits.</title>
        <authorList>
            <person name="Miyauchi S."/>
            <person name="Kiss E."/>
            <person name="Kuo A."/>
            <person name="Drula E."/>
            <person name="Kohler A."/>
            <person name="Sanchez-Garcia M."/>
            <person name="Morin E."/>
            <person name="Andreopoulos B."/>
            <person name="Barry K.W."/>
            <person name="Bonito G."/>
            <person name="Buee M."/>
            <person name="Carver A."/>
            <person name="Chen C."/>
            <person name="Cichocki N."/>
            <person name="Clum A."/>
            <person name="Culley D."/>
            <person name="Crous P.W."/>
            <person name="Fauchery L."/>
            <person name="Girlanda M."/>
            <person name="Hayes R.D."/>
            <person name="Keri Z."/>
            <person name="LaButti K."/>
            <person name="Lipzen A."/>
            <person name="Lombard V."/>
            <person name="Magnuson J."/>
            <person name="Maillard F."/>
            <person name="Murat C."/>
            <person name="Nolan M."/>
            <person name="Ohm R.A."/>
            <person name="Pangilinan J."/>
            <person name="Pereira M.F."/>
            <person name="Perotto S."/>
            <person name="Peter M."/>
            <person name="Pfister S."/>
            <person name="Riley R."/>
            <person name="Sitrit Y."/>
            <person name="Stielow J.B."/>
            <person name="Szollosi G."/>
            <person name="Zifcakova L."/>
            <person name="Stursova M."/>
            <person name="Spatafora J.W."/>
            <person name="Tedersoo L."/>
            <person name="Vaario L.M."/>
            <person name="Yamada A."/>
            <person name="Yan M."/>
            <person name="Wang P."/>
            <person name="Xu J."/>
            <person name="Bruns T."/>
            <person name="Baldrian P."/>
            <person name="Vilgalys R."/>
            <person name="Dunand C."/>
            <person name="Henrissat B."/>
            <person name="Grigoriev I.V."/>
            <person name="Hibbett D."/>
            <person name="Nagy L.G."/>
            <person name="Martin F.M."/>
        </authorList>
    </citation>
    <scope>NUCLEOTIDE SEQUENCE</scope>
    <source>
        <strain evidence="2">Prilba</strain>
    </source>
</reference>
<proteinExistence type="predicted"/>
<feature type="transmembrane region" description="Helical" evidence="1">
    <location>
        <begin position="99"/>
        <end position="129"/>
    </location>
</feature>
<keyword evidence="1" id="KW-1133">Transmembrane helix</keyword>
<evidence type="ECO:0000313" key="2">
    <source>
        <dbReference type="EMBL" id="KAF8473016.1"/>
    </source>
</evidence>
<comment type="caution">
    <text evidence="2">The sequence shown here is derived from an EMBL/GenBank/DDBJ whole genome shotgun (WGS) entry which is preliminary data.</text>
</comment>
<name>A0A9P5JZU6_9AGAM</name>
<organism evidence="2 3">
    <name type="scientific">Russula ochroleuca</name>
    <dbReference type="NCBI Taxonomy" id="152965"/>
    <lineage>
        <taxon>Eukaryota</taxon>
        <taxon>Fungi</taxon>
        <taxon>Dikarya</taxon>
        <taxon>Basidiomycota</taxon>
        <taxon>Agaricomycotina</taxon>
        <taxon>Agaricomycetes</taxon>
        <taxon>Russulales</taxon>
        <taxon>Russulaceae</taxon>
        <taxon>Russula</taxon>
    </lineage>
</organism>
<dbReference type="OrthoDB" id="2502792at2759"/>
<keyword evidence="1" id="KW-0812">Transmembrane</keyword>
<sequence>MANVDPPQIPFLDFLNPLFSYISSSLPPPVYNALLTLLTHGLAFFSALLGLGTALITSNPSDWDAQKIIPPLITLLAAYLALSSAVRTATWFVRTTAWLIKWGIIAAAVSTALAWGAGSGGGAIVPGLIGMVSDMLKGRWQDAAAGASRSSYQRSKPRPRAWDSFEQHREWQFEEDQRNAANSASPAAHVQQFVTGALNRARDGSWLSIARGALQSSFADEQGGESGDDSRAR</sequence>
<feature type="transmembrane region" description="Helical" evidence="1">
    <location>
        <begin position="68"/>
        <end position="93"/>
    </location>
</feature>
<keyword evidence="1" id="KW-0472">Membrane</keyword>
<dbReference type="Proteomes" id="UP000759537">
    <property type="component" value="Unassembled WGS sequence"/>
</dbReference>
<evidence type="ECO:0000313" key="3">
    <source>
        <dbReference type="Proteomes" id="UP000759537"/>
    </source>
</evidence>
<dbReference type="AlphaFoldDB" id="A0A9P5JZU6"/>
<keyword evidence="3" id="KW-1185">Reference proteome</keyword>
<accession>A0A9P5JZU6</accession>
<gene>
    <name evidence="2" type="ORF">DFH94DRAFT_636425</name>
</gene>
<feature type="transmembrane region" description="Helical" evidence="1">
    <location>
        <begin position="33"/>
        <end position="56"/>
    </location>
</feature>
<evidence type="ECO:0000256" key="1">
    <source>
        <dbReference type="SAM" id="Phobius"/>
    </source>
</evidence>
<reference evidence="2" key="1">
    <citation type="submission" date="2019-10" db="EMBL/GenBank/DDBJ databases">
        <authorList>
            <consortium name="DOE Joint Genome Institute"/>
            <person name="Kuo A."/>
            <person name="Miyauchi S."/>
            <person name="Kiss E."/>
            <person name="Drula E."/>
            <person name="Kohler A."/>
            <person name="Sanchez-Garcia M."/>
            <person name="Andreopoulos B."/>
            <person name="Barry K.W."/>
            <person name="Bonito G."/>
            <person name="Buee M."/>
            <person name="Carver A."/>
            <person name="Chen C."/>
            <person name="Cichocki N."/>
            <person name="Clum A."/>
            <person name="Culley D."/>
            <person name="Crous P.W."/>
            <person name="Fauchery L."/>
            <person name="Girlanda M."/>
            <person name="Hayes R."/>
            <person name="Keri Z."/>
            <person name="LaButti K."/>
            <person name="Lipzen A."/>
            <person name="Lombard V."/>
            <person name="Magnuson J."/>
            <person name="Maillard F."/>
            <person name="Morin E."/>
            <person name="Murat C."/>
            <person name="Nolan M."/>
            <person name="Ohm R."/>
            <person name="Pangilinan J."/>
            <person name="Pereira M."/>
            <person name="Perotto S."/>
            <person name="Peter M."/>
            <person name="Riley R."/>
            <person name="Sitrit Y."/>
            <person name="Stielow B."/>
            <person name="Szollosi G."/>
            <person name="Zifcakova L."/>
            <person name="Stursova M."/>
            <person name="Spatafora J.W."/>
            <person name="Tedersoo L."/>
            <person name="Vaario L.-M."/>
            <person name="Yamada A."/>
            <person name="Yan M."/>
            <person name="Wang P."/>
            <person name="Xu J."/>
            <person name="Bruns T."/>
            <person name="Baldrian P."/>
            <person name="Vilgalys R."/>
            <person name="Henrissat B."/>
            <person name="Grigoriev I.V."/>
            <person name="Hibbett D."/>
            <person name="Nagy L.G."/>
            <person name="Martin F.M."/>
        </authorList>
    </citation>
    <scope>NUCLEOTIDE SEQUENCE</scope>
    <source>
        <strain evidence="2">Prilba</strain>
    </source>
</reference>
<dbReference type="EMBL" id="WHVB01000019">
    <property type="protein sequence ID" value="KAF8473016.1"/>
    <property type="molecule type" value="Genomic_DNA"/>
</dbReference>
<protein>
    <submittedName>
        <fullName evidence="2">Uncharacterized protein</fullName>
    </submittedName>
</protein>